<dbReference type="Gene3D" id="3.40.50.1820">
    <property type="entry name" value="alpha/beta hydrolase"/>
    <property type="match status" value="1"/>
</dbReference>
<dbReference type="PRINTS" id="PR00111">
    <property type="entry name" value="ABHYDROLASE"/>
</dbReference>
<sequence length="305" mass="33973">MGSNDVYTDAGAAIVSGRPLPEDGNAVHRHVAVRGTRLHLAEYGGSGTPLLMLHGFPQHWFAWHKVTGQLAGEYRLLCPDLRGFGWSGLTRRGYDMDSLADDALALLDALGIRGPVGLVGHDWGAHLGFRLCLRAPERFTGYLALNMSHPWPRHRAVLPNLWRLWYTAFVEYPVIGRAVLRHRPGFTRFLLRHQVADPAVWTEAELSEYAAATSVGAAAVQSLFWQYVLHDIPALVRGTWRRHRLVVPTLLLGGERDAVVVPSMLAGAEPYADDLRVRLVPGAGHYLPQERPREVAEAIREQFRP</sequence>
<dbReference type="PRINTS" id="PR00412">
    <property type="entry name" value="EPOXHYDRLASE"/>
</dbReference>
<dbReference type="Pfam" id="PF00561">
    <property type="entry name" value="Abhydrolase_1"/>
    <property type="match status" value="1"/>
</dbReference>
<keyword evidence="1 3" id="KW-0378">Hydrolase</keyword>
<proteinExistence type="predicted"/>
<evidence type="ECO:0000256" key="1">
    <source>
        <dbReference type="ARBA" id="ARBA00022801"/>
    </source>
</evidence>
<dbReference type="InterPro" id="IPR000639">
    <property type="entry name" value="Epox_hydrolase-like"/>
</dbReference>
<reference evidence="3" key="1">
    <citation type="submission" date="2021-01" db="EMBL/GenBank/DDBJ databases">
        <title>WGS of actinomycetes isolated from Thailand.</title>
        <authorList>
            <person name="Thawai C."/>
        </authorList>
    </citation>
    <scope>NUCLEOTIDE SEQUENCE</scope>
    <source>
        <strain evidence="3">RCU-197</strain>
    </source>
</reference>
<accession>A0A937EIU3</accession>
<dbReference type="AlphaFoldDB" id="A0A937EIU3"/>
<dbReference type="GO" id="GO:0016787">
    <property type="term" value="F:hydrolase activity"/>
    <property type="evidence" value="ECO:0007669"/>
    <property type="project" value="UniProtKB-KW"/>
</dbReference>
<dbReference type="InterPro" id="IPR000073">
    <property type="entry name" value="AB_hydrolase_1"/>
</dbReference>
<name>A0A937EIU3_9ACTN</name>
<dbReference type="PANTHER" id="PTHR43329">
    <property type="entry name" value="EPOXIDE HYDROLASE"/>
    <property type="match status" value="1"/>
</dbReference>
<comment type="caution">
    <text evidence="3">The sequence shown here is derived from an EMBL/GenBank/DDBJ whole genome shotgun (WGS) entry which is preliminary data.</text>
</comment>
<keyword evidence="4" id="KW-1185">Reference proteome</keyword>
<protein>
    <submittedName>
        <fullName evidence="3">Alpha/beta hydrolase</fullName>
    </submittedName>
</protein>
<dbReference type="InterPro" id="IPR029058">
    <property type="entry name" value="AB_hydrolase_fold"/>
</dbReference>
<evidence type="ECO:0000259" key="2">
    <source>
        <dbReference type="Pfam" id="PF00561"/>
    </source>
</evidence>
<feature type="domain" description="AB hydrolase-1" evidence="2">
    <location>
        <begin position="49"/>
        <end position="287"/>
    </location>
</feature>
<dbReference type="SUPFAM" id="SSF53474">
    <property type="entry name" value="alpha/beta-Hydrolases"/>
    <property type="match status" value="1"/>
</dbReference>
<evidence type="ECO:0000313" key="4">
    <source>
        <dbReference type="Proteomes" id="UP000661858"/>
    </source>
</evidence>
<evidence type="ECO:0000313" key="3">
    <source>
        <dbReference type="EMBL" id="MBL1083177.1"/>
    </source>
</evidence>
<gene>
    <name evidence="3" type="ORF">JK359_14470</name>
</gene>
<dbReference type="EMBL" id="JAERRK010000006">
    <property type="protein sequence ID" value="MBL1083177.1"/>
    <property type="molecule type" value="Genomic_DNA"/>
</dbReference>
<dbReference type="RefSeq" id="WP_201835633.1">
    <property type="nucleotide sequence ID" value="NZ_JAERRK010000006.1"/>
</dbReference>
<dbReference type="Proteomes" id="UP000661858">
    <property type="component" value="Unassembled WGS sequence"/>
</dbReference>
<organism evidence="3 4">
    <name type="scientific">Streptomyces actinomycinicus</name>
    <dbReference type="NCBI Taxonomy" id="1695166"/>
    <lineage>
        <taxon>Bacteria</taxon>
        <taxon>Bacillati</taxon>
        <taxon>Actinomycetota</taxon>
        <taxon>Actinomycetes</taxon>
        <taxon>Kitasatosporales</taxon>
        <taxon>Streptomycetaceae</taxon>
        <taxon>Streptomyces</taxon>
    </lineage>
</organism>